<protein>
    <submittedName>
        <fullName evidence="4">YafY family transcriptional regulator</fullName>
    </submittedName>
</protein>
<keyword evidence="5" id="KW-1185">Reference proteome</keyword>
<dbReference type="EMBL" id="JAEEGA010000004">
    <property type="protein sequence ID" value="MBP1040962.1"/>
    <property type="molecule type" value="Genomic_DNA"/>
</dbReference>
<evidence type="ECO:0000313" key="5">
    <source>
        <dbReference type="Proteomes" id="UP000674938"/>
    </source>
</evidence>
<dbReference type="AlphaFoldDB" id="A0A940SRL4"/>
<dbReference type="PROSITE" id="PS52050">
    <property type="entry name" value="WYL"/>
    <property type="match status" value="1"/>
</dbReference>
<dbReference type="InterPro" id="IPR051534">
    <property type="entry name" value="CBASS_pafABC_assoc_protein"/>
</dbReference>
<dbReference type="Pfam" id="PF08279">
    <property type="entry name" value="HTH_11"/>
    <property type="match status" value="1"/>
</dbReference>
<gene>
    <name evidence="4" type="ORF">I6N95_08095</name>
</gene>
<dbReference type="Pfam" id="PF13280">
    <property type="entry name" value="WYL"/>
    <property type="match status" value="1"/>
</dbReference>
<evidence type="ECO:0000259" key="3">
    <source>
        <dbReference type="Pfam" id="PF25583"/>
    </source>
</evidence>
<dbReference type="InterPro" id="IPR036388">
    <property type="entry name" value="WH-like_DNA-bd_sf"/>
</dbReference>
<dbReference type="SUPFAM" id="SSF46785">
    <property type="entry name" value="Winged helix' DNA-binding domain"/>
    <property type="match status" value="1"/>
</dbReference>
<dbReference type="InterPro" id="IPR057727">
    <property type="entry name" value="WCX_dom"/>
</dbReference>
<dbReference type="PANTHER" id="PTHR34580">
    <property type="match status" value="1"/>
</dbReference>
<sequence>MSKSERINQEMLFLSGKQQFNLADLMKEFGISKSTALRDIQELERLGVPLYTEEGRYGGYRLVHQSLLTPIYFNEEEVSGIFFALQCLKFLSNSPFNANYQQISKKLLQTFTQERREAIIMNTDIVHYKGVVQVVVVDNLALIFKAILASQTLKVIYRRYQAAHKEILPIRLTIMDGFWYCIGWDLEKEAWRTYRCDHLEIIGSESSKEIVFSKAQIEASYDKQGETYRNLNFKVKLSSKGKDHYIRRHFENMTLSEQGNECYLIGTFNEQEADFLVDYLLGFGEEAVIIEPNFLKKMYVAKLQHMIETYNG</sequence>
<feature type="domain" description="WCX" evidence="3">
    <location>
        <begin position="233"/>
        <end position="306"/>
    </location>
</feature>
<evidence type="ECO:0000313" key="4">
    <source>
        <dbReference type="EMBL" id="MBP1040962.1"/>
    </source>
</evidence>
<reference evidence="4" key="1">
    <citation type="submission" date="2020-12" db="EMBL/GenBank/DDBJ databases">
        <title>Vagococcus allomyrinae sp. nov. and Enterococcus lavae sp. nov., isolated from the larvae of Allomyrina dichotoma.</title>
        <authorList>
            <person name="Lee S.D."/>
        </authorList>
    </citation>
    <scope>NUCLEOTIDE SEQUENCE</scope>
    <source>
        <strain evidence="4">BWB3-3</strain>
    </source>
</reference>
<name>A0A940SRL4_9ENTE</name>
<dbReference type="PANTHER" id="PTHR34580:SF9">
    <property type="entry name" value="SLL5097 PROTEIN"/>
    <property type="match status" value="1"/>
</dbReference>
<dbReference type="Proteomes" id="UP000674938">
    <property type="component" value="Unassembled WGS sequence"/>
</dbReference>
<comment type="caution">
    <text evidence="4">The sequence shown here is derived from an EMBL/GenBank/DDBJ whole genome shotgun (WGS) entry which is preliminary data.</text>
</comment>
<dbReference type="InterPro" id="IPR026881">
    <property type="entry name" value="WYL_dom"/>
</dbReference>
<feature type="domain" description="WYL" evidence="2">
    <location>
        <begin position="139"/>
        <end position="199"/>
    </location>
</feature>
<proteinExistence type="predicted"/>
<organism evidence="4 5">
    <name type="scientific">Vagococcus allomyrinae</name>
    <dbReference type="NCBI Taxonomy" id="2794353"/>
    <lineage>
        <taxon>Bacteria</taxon>
        <taxon>Bacillati</taxon>
        <taxon>Bacillota</taxon>
        <taxon>Bacilli</taxon>
        <taxon>Lactobacillales</taxon>
        <taxon>Enterococcaceae</taxon>
        <taxon>Vagococcus</taxon>
    </lineage>
</organism>
<accession>A0A940SRL4</accession>
<dbReference type="Pfam" id="PF25583">
    <property type="entry name" value="WCX"/>
    <property type="match status" value="1"/>
</dbReference>
<dbReference type="Gene3D" id="1.10.10.10">
    <property type="entry name" value="Winged helix-like DNA-binding domain superfamily/Winged helix DNA-binding domain"/>
    <property type="match status" value="1"/>
</dbReference>
<feature type="domain" description="Helix-turn-helix type 11" evidence="1">
    <location>
        <begin position="7"/>
        <end position="61"/>
    </location>
</feature>
<dbReference type="RefSeq" id="WP_209526551.1">
    <property type="nucleotide sequence ID" value="NZ_JAEEGA010000004.1"/>
</dbReference>
<evidence type="ECO:0000259" key="1">
    <source>
        <dbReference type="Pfam" id="PF08279"/>
    </source>
</evidence>
<dbReference type="InterPro" id="IPR013196">
    <property type="entry name" value="HTH_11"/>
</dbReference>
<dbReference type="InterPro" id="IPR036390">
    <property type="entry name" value="WH_DNA-bd_sf"/>
</dbReference>
<evidence type="ECO:0000259" key="2">
    <source>
        <dbReference type="Pfam" id="PF13280"/>
    </source>
</evidence>